<evidence type="ECO:0000259" key="14">
    <source>
        <dbReference type="Pfam" id="PF02163"/>
    </source>
</evidence>
<keyword evidence="4" id="KW-0934">Plastid</keyword>
<accession>A0ABP0TB93</accession>
<dbReference type="InterPro" id="IPR044838">
    <property type="entry name" value="EGY1-like"/>
</dbReference>
<feature type="transmembrane region" description="Helical" evidence="13">
    <location>
        <begin position="641"/>
        <end position="662"/>
    </location>
</feature>
<evidence type="ECO:0000256" key="11">
    <source>
        <dbReference type="ARBA" id="ARBA00023136"/>
    </source>
</evidence>
<keyword evidence="5" id="KW-0645">Protease</keyword>
<feature type="compositionally biased region" description="Basic and acidic residues" evidence="12">
    <location>
        <begin position="114"/>
        <end position="129"/>
    </location>
</feature>
<evidence type="ECO:0000256" key="7">
    <source>
        <dbReference type="ARBA" id="ARBA00022801"/>
    </source>
</evidence>
<keyword evidence="6 13" id="KW-0812">Transmembrane</keyword>
<evidence type="ECO:0000256" key="5">
    <source>
        <dbReference type="ARBA" id="ARBA00022670"/>
    </source>
</evidence>
<evidence type="ECO:0000313" key="15">
    <source>
        <dbReference type="EMBL" id="CAK9191523.1"/>
    </source>
</evidence>
<dbReference type="Proteomes" id="UP001497512">
    <property type="component" value="Chromosome 1"/>
</dbReference>
<feature type="region of interest" description="Disordered" evidence="12">
    <location>
        <begin position="15"/>
        <end position="72"/>
    </location>
</feature>
<dbReference type="Pfam" id="PF02163">
    <property type="entry name" value="Peptidase_M50"/>
    <property type="match status" value="1"/>
</dbReference>
<keyword evidence="10" id="KW-0482">Metalloprotease</keyword>
<feature type="transmembrane region" description="Helical" evidence="13">
    <location>
        <begin position="683"/>
        <end position="705"/>
    </location>
</feature>
<evidence type="ECO:0000256" key="4">
    <source>
        <dbReference type="ARBA" id="ARBA00022640"/>
    </source>
</evidence>
<feature type="compositionally biased region" description="Low complexity" evidence="12">
    <location>
        <begin position="19"/>
        <end position="28"/>
    </location>
</feature>
<keyword evidence="7" id="KW-0378">Hydrolase</keyword>
<name>A0ABP0TB93_9BRYO</name>
<reference evidence="15 16" key="1">
    <citation type="submission" date="2024-02" db="EMBL/GenBank/DDBJ databases">
        <authorList>
            <consortium name="ELIXIR-Norway"/>
            <consortium name="Elixir Norway"/>
        </authorList>
    </citation>
    <scope>NUCLEOTIDE SEQUENCE [LARGE SCALE GENOMIC DNA]</scope>
</reference>
<keyword evidence="9 13" id="KW-1133">Transmembrane helix</keyword>
<dbReference type="InterPro" id="IPR008915">
    <property type="entry name" value="Peptidase_M50"/>
</dbReference>
<gene>
    <name evidence="15" type="ORF">CSSPTR1EN2_LOCUS1433</name>
</gene>
<evidence type="ECO:0000256" key="10">
    <source>
        <dbReference type="ARBA" id="ARBA00023049"/>
    </source>
</evidence>
<keyword evidence="11 13" id="KW-0472">Membrane</keyword>
<comment type="similarity">
    <text evidence="2">Belongs to the peptidase M50B family.</text>
</comment>
<evidence type="ECO:0000256" key="9">
    <source>
        <dbReference type="ARBA" id="ARBA00022989"/>
    </source>
</evidence>
<dbReference type="PANTHER" id="PTHR31412">
    <property type="entry name" value="ZINC METALLOPROTEASE EGY1"/>
    <property type="match status" value="1"/>
</dbReference>
<evidence type="ECO:0000256" key="12">
    <source>
        <dbReference type="SAM" id="MobiDB-lite"/>
    </source>
</evidence>
<protein>
    <recommendedName>
        <fullName evidence="14">Peptidase M50 domain-containing protein</fullName>
    </recommendedName>
</protein>
<evidence type="ECO:0000313" key="16">
    <source>
        <dbReference type="Proteomes" id="UP001497512"/>
    </source>
</evidence>
<keyword evidence="8" id="KW-0809">Transit peptide</keyword>
<evidence type="ECO:0000256" key="3">
    <source>
        <dbReference type="ARBA" id="ARBA00022528"/>
    </source>
</evidence>
<organism evidence="15 16">
    <name type="scientific">Sphagnum troendelagicum</name>
    <dbReference type="NCBI Taxonomy" id="128251"/>
    <lineage>
        <taxon>Eukaryota</taxon>
        <taxon>Viridiplantae</taxon>
        <taxon>Streptophyta</taxon>
        <taxon>Embryophyta</taxon>
        <taxon>Bryophyta</taxon>
        <taxon>Sphagnophytina</taxon>
        <taxon>Sphagnopsida</taxon>
        <taxon>Sphagnales</taxon>
        <taxon>Sphagnaceae</taxon>
        <taxon>Sphagnum</taxon>
    </lineage>
</organism>
<sequence>MRSCGLVDGRRPVHHGLISSSSCSSPHSLGRRTCPQQRSTTDHSTPKRPICRYVSPQGFGVPQASKSQRKALSEKRRSTGVFFFTKENFVSSSSSWGLRNAVSSSELIPVVQAIDHRRDGDATNAREDDSSPTQGYAQSDDPQDLPQGKDSVESEKEEEEEEEGVRIEVAPSVLPILEKAEVLSGEAKGGFSLIERNQRKRQAQFAAAAAGKGSDKQQQQPAIIPLSFDADARMNEGRYEFAFSSRLDEDEEFLQINTLDDFYPGFAILLTDALLELGDLMKLFGDGTFFSIQALSRATRVPGKISSSTKFPEDSQLRKSLEGILVYVQALSFFISSLFCGPDGKILNTDENLDTEADLLYNMYYKYKHRQTLTVPLEENELLEQVLKHTSFVPDGKARRCRQGLMFPGNFKERPAALVRNEIQTQLDKRFEGLIAILVDKELFEGEKGCLIAHSNELLSFSLPQQGDTILFSMLLLGAFVGCLQYPDADPGFDDFSLWQRSIVGLGLLGVGASGWLARKATAALYNVSHMVRLPFYFSVPHQGALGFLVFYKGCLPHRTCLLDLSLSSTCASLAFSVALIWASPLVWGSLSATTADFRGFLLVPEQMFAYSSPLTWLLHKLSLATLSGEVGQLDLVVSPLALAGFLGLHFTAMALLPLGILDGGRIVTGVLGRGVQHIITGSTFLVTAILFLTTSPLLGLAWMICSTPALMDDWFQLDEATQPSLIRKALGLTLVAASVATFIPSLN</sequence>
<evidence type="ECO:0000256" key="8">
    <source>
        <dbReference type="ARBA" id="ARBA00022946"/>
    </source>
</evidence>
<dbReference type="PROSITE" id="PS51257">
    <property type="entry name" value="PROKAR_LIPOPROTEIN"/>
    <property type="match status" value="1"/>
</dbReference>
<evidence type="ECO:0000256" key="2">
    <source>
        <dbReference type="ARBA" id="ARBA00007931"/>
    </source>
</evidence>
<feature type="transmembrane region" description="Helical" evidence="13">
    <location>
        <begin position="725"/>
        <end position="744"/>
    </location>
</feature>
<keyword evidence="3" id="KW-0150">Chloroplast</keyword>
<proteinExistence type="inferred from homology"/>
<evidence type="ECO:0000256" key="1">
    <source>
        <dbReference type="ARBA" id="ARBA00004508"/>
    </source>
</evidence>
<keyword evidence="16" id="KW-1185">Reference proteome</keyword>
<dbReference type="EMBL" id="OZ019893">
    <property type="protein sequence ID" value="CAK9191523.1"/>
    <property type="molecule type" value="Genomic_DNA"/>
</dbReference>
<evidence type="ECO:0000256" key="13">
    <source>
        <dbReference type="SAM" id="Phobius"/>
    </source>
</evidence>
<feature type="region of interest" description="Disordered" evidence="12">
    <location>
        <begin position="114"/>
        <end position="168"/>
    </location>
</feature>
<comment type="subcellular location">
    <subcellularLocation>
        <location evidence="1">Plastid</location>
        <location evidence="1">Chloroplast membrane</location>
        <topology evidence="1">Multi-pass membrane protein</topology>
    </subcellularLocation>
</comment>
<dbReference type="PANTHER" id="PTHR31412:SF6">
    <property type="match status" value="1"/>
</dbReference>
<feature type="domain" description="Peptidase M50" evidence="14">
    <location>
        <begin position="469"/>
        <end position="678"/>
    </location>
</feature>
<evidence type="ECO:0000256" key="6">
    <source>
        <dbReference type="ARBA" id="ARBA00022692"/>
    </source>
</evidence>